<protein>
    <recommendedName>
        <fullName evidence="1">FlgD/Vpr Ig-like domain-containing protein</fullName>
    </recommendedName>
</protein>
<evidence type="ECO:0000259" key="1">
    <source>
        <dbReference type="Pfam" id="PF13860"/>
    </source>
</evidence>
<dbReference type="InterPro" id="IPR025965">
    <property type="entry name" value="FlgD/Vpr_Ig-like"/>
</dbReference>
<proteinExistence type="predicted"/>
<dbReference type="EMBL" id="UINC01023504">
    <property type="protein sequence ID" value="SVA95294.1"/>
    <property type="molecule type" value="Genomic_DNA"/>
</dbReference>
<dbReference type="AlphaFoldDB" id="A0A382A1S3"/>
<dbReference type="Pfam" id="PF13860">
    <property type="entry name" value="FlgD_ig"/>
    <property type="match status" value="1"/>
</dbReference>
<accession>A0A382A1S3</accession>
<sequence length="635" mass="70228">MKYAYIIIYFGILIAQDVPDSFNYIPTNISGVFQGQITINGSPASGSDWVAAFDGDGNCAGASELVFDGGTSYINLSIYGDDGTTSEIDEGINSGEEFYLKLWDSSNDLILEYPDGFDCWVNTNGAPMGGCGGVENVYDFPSVDWIATLSASGGPDGSSYDLTFGFSPNATDGYDDNFDIYAPPSPPPPAFDTALNWGGDRYYRQILSGDGELSEHEYGVSFAFPSDNIINISWQNTGWDEMMSSCVLQDAFGGMMIYVDMLSDSSLILDNPAFTTLNLKVTPNAYALPSIDHPPEISYIPNQTIENGEDFISFDLDDYLTEVDGDEVDWSFDMDGFVPAINISGGERDYDLVFGFNFAATDDYDHGIDMYAPPPPPPPNMDAALGWGGERYYIQILGVDDGEHDLIVHLQYPDDGIIHFNWYSDGWNDLVSSCILQDAFGGEMINVDMLSDSSITLNNPTLTTLFLKVAPNLGETQTRDFIVDVDDENIVTLSYNDGWIGHQMVMFTATDQTGEMLSDIAIVTFTVEEVLSSYDNWMPSHVTLNQNNPNPFNIETRISFNTDISGFVFLEILDFTGREVRTLVLNNLDPGDHSIIWQGENNQGDILPSGVYFYRLSHSQDDRARYLTKKMILIK</sequence>
<feature type="domain" description="FlgD/Vpr Ig-like" evidence="1">
    <location>
        <begin position="563"/>
        <end position="620"/>
    </location>
</feature>
<organism evidence="2">
    <name type="scientific">marine metagenome</name>
    <dbReference type="NCBI Taxonomy" id="408172"/>
    <lineage>
        <taxon>unclassified sequences</taxon>
        <taxon>metagenomes</taxon>
        <taxon>ecological metagenomes</taxon>
    </lineage>
</organism>
<gene>
    <name evidence="2" type="ORF">METZ01_LOCUS148148</name>
</gene>
<name>A0A382A1S3_9ZZZZ</name>
<reference evidence="2" key="1">
    <citation type="submission" date="2018-05" db="EMBL/GenBank/DDBJ databases">
        <authorList>
            <person name="Lanie J.A."/>
            <person name="Ng W.-L."/>
            <person name="Kazmierczak K.M."/>
            <person name="Andrzejewski T.M."/>
            <person name="Davidsen T.M."/>
            <person name="Wayne K.J."/>
            <person name="Tettelin H."/>
            <person name="Glass J.I."/>
            <person name="Rusch D."/>
            <person name="Podicherti R."/>
            <person name="Tsui H.-C.T."/>
            <person name="Winkler M.E."/>
        </authorList>
    </citation>
    <scope>NUCLEOTIDE SEQUENCE</scope>
</reference>
<dbReference type="Gene3D" id="2.60.40.4070">
    <property type="match status" value="1"/>
</dbReference>
<evidence type="ECO:0000313" key="2">
    <source>
        <dbReference type="EMBL" id="SVA95294.1"/>
    </source>
</evidence>